<evidence type="ECO:0000259" key="5">
    <source>
        <dbReference type="SMART" id="SM00967"/>
    </source>
</evidence>
<dbReference type="Gene3D" id="3.40.1280.10">
    <property type="match status" value="1"/>
</dbReference>
<gene>
    <name evidence="6" type="primary">rlmB</name>
    <name evidence="6" type="ORF">E2L03_06130</name>
</gene>
<dbReference type="Gene3D" id="3.30.1330.30">
    <property type="match status" value="1"/>
</dbReference>
<dbReference type="Pfam" id="PF08032">
    <property type="entry name" value="SpoU_sub_bind"/>
    <property type="match status" value="1"/>
</dbReference>
<dbReference type="GO" id="GO:0008173">
    <property type="term" value="F:RNA methyltransferase activity"/>
    <property type="evidence" value="ECO:0007669"/>
    <property type="project" value="InterPro"/>
</dbReference>
<comment type="similarity">
    <text evidence="1">Belongs to the class IV-like SAM-binding methyltransferase superfamily. RNA methyltransferase TrmH family.</text>
</comment>
<proteinExistence type="inferred from homology"/>
<dbReference type="Pfam" id="PF00588">
    <property type="entry name" value="SpoU_methylase"/>
    <property type="match status" value="1"/>
</dbReference>
<dbReference type="CDD" id="cd18103">
    <property type="entry name" value="SpoU-like_RlmB"/>
    <property type="match status" value="1"/>
</dbReference>
<dbReference type="Proteomes" id="UP000298210">
    <property type="component" value="Unassembled WGS sequence"/>
</dbReference>
<dbReference type="SUPFAM" id="SSF55315">
    <property type="entry name" value="L30e-like"/>
    <property type="match status" value="1"/>
</dbReference>
<keyword evidence="3 6" id="KW-0808">Transferase</keyword>
<dbReference type="NCBIfam" id="TIGR00186">
    <property type="entry name" value="rRNA_methyl_3"/>
    <property type="match status" value="1"/>
</dbReference>
<name>A0A4Y7WL71_9BACI</name>
<evidence type="ECO:0000256" key="3">
    <source>
        <dbReference type="ARBA" id="ARBA00022679"/>
    </source>
</evidence>
<organism evidence="6 7">
    <name type="scientific">Shouchella lehensis</name>
    <dbReference type="NCBI Taxonomy" id="300825"/>
    <lineage>
        <taxon>Bacteria</taxon>
        <taxon>Bacillati</taxon>
        <taxon>Bacillota</taxon>
        <taxon>Bacilli</taxon>
        <taxon>Bacillales</taxon>
        <taxon>Bacillaceae</taxon>
        <taxon>Shouchella</taxon>
    </lineage>
</organism>
<dbReference type="GO" id="GO:0005829">
    <property type="term" value="C:cytosol"/>
    <property type="evidence" value="ECO:0007669"/>
    <property type="project" value="TreeGrafter"/>
</dbReference>
<evidence type="ECO:0000313" key="7">
    <source>
        <dbReference type="Proteomes" id="UP000298210"/>
    </source>
</evidence>
<dbReference type="GO" id="GO:0003723">
    <property type="term" value="F:RNA binding"/>
    <property type="evidence" value="ECO:0007669"/>
    <property type="project" value="InterPro"/>
</dbReference>
<dbReference type="InterPro" id="IPR029064">
    <property type="entry name" value="Ribosomal_eL30-like_sf"/>
</dbReference>
<evidence type="ECO:0000256" key="2">
    <source>
        <dbReference type="ARBA" id="ARBA00022603"/>
    </source>
</evidence>
<dbReference type="InterPro" id="IPR029026">
    <property type="entry name" value="tRNA_m1G_MTases_N"/>
</dbReference>
<accession>A0A4Y7WL71</accession>
<dbReference type="FunFam" id="3.40.1280.10:FF:000008">
    <property type="entry name" value="Group 3 RNA methyltransferase TrmH"/>
    <property type="match status" value="1"/>
</dbReference>
<sequence length="280" mass="31098">MKKKERTNVKKEKPQLNQRKRPRPQQPAEPVNDPQSEFVTGKNPVIESLKSGREIHKVWIGEGSQRGQMTSIIQSAKEKNILVQTAPKKKLDQLVGHQNHQGVVASIAAYRYAEIDDLFGKAKEKGEEPFFLILDEIEDPHNLGSIMRTADAVGAHGIIIPKRRAVGLTQTVAKSSTGAIEYIPVVRVTNIPRTMDDLKKRGLWFAGTDAKGEQDYHQGSFDMPLGLVIGSEGKGISRLVKEKCDFLLQIPMVGHVTSLNASVAASLLMYEVFRKRKGLN</sequence>
<dbReference type="PANTHER" id="PTHR46429">
    <property type="entry name" value="23S RRNA (GUANOSINE-2'-O-)-METHYLTRANSFERASE RLMB"/>
    <property type="match status" value="1"/>
</dbReference>
<feature type="domain" description="RNA 2-O ribose methyltransferase substrate binding" evidence="5">
    <location>
        <begin position="38"/>
        <end position="113"/>
    </location>
</feature>
<dbReference type="InterPro" id="IPR013123">
    <property type="entry name" value="SpoU_subst-bd"/>
</dbReference>
<feature type="region of interest" description="Disordered" evidence="4">
    <location>
        <begin position="1"/>
        <end position="42"/>
    </location>
</feature>
<dbReference type="InterPro" id="IPR004441">
    <property type="entry name" value="rRNA_MeTrfase_TrmH"/>
</dbReference>
<dbReference type="GO" id="GO:0032259">
    <property type="term" value="P:methylation"/>
    <property type="evidence" value="ECO:0007669"/>
    <property type="project" value="UniProtKB-KW"/>
</dbReference>
<keyword evidence="2 6" id="KW-0489">Methyltransferase</keyword>
<dbReference type="InterPro" id="IPR001537">
    <property type="entry name" value="SpoU_MeTrfase"/>
</dbReference>
<dbReference type="RefSeq" id="WP_078440281.1">
    <property type="nucleotide sequence ID" value="NZ_LDIM01000004.1"/>
</dbReference>
<evidence type="ECO:0000256" key="4">
    <source>
        <dbReference type="SAM" id="MobiDB-lite"/>
    </source>
</evidence>
<reference evidence="6 7" key="1">
    <citation type="submission" date="2019-03" db="EMBL/GenBank/DDBJ databases">
        <authorList>
            <person name="Liu G."/>
        </authorList>
    </citation>
    <scope>NUCLEOTIDE SEQUENCE [LARGE SCALE GENOMIC DNA]</scope>
    <source>
        <strain evidence="6 7">DSM 19099</strain>
    </source>
</reference>
<comment type="caution">
    <text evidence="6">The sequence shown here is derived from an EMBL/GenBank/DDBJ whole genome shotgun (WGS) entry which is preliminary data.</text>
</comment>
<evidence type="ECO:0000256" key="1">
    <source>
        <dbReference type="ARBA" id="ARBA00007228"/>
    </source>
</evidence>
<dbReference type="PANTHER" id="PTHR46429:SF1">
    <property type="entry name" value="23S RRNA (GUANOSINE-2'-O-)-METHYLTRANSFERASE RLMB"/>
    <property type="match status" value="1"/>
</dbReference>
<protein>
    <submittedName>
        <fullName evidence="6">23S rRNA (Guanosine(2251)-2'-O)-methyltransferase RlmB</fullName>
    </submittedName>
</protein>
<dbReference type="SUPFAM" id="SSF75217">
    <property type="entry name" value="alpha/beta knot"/>
    <property type="match status" value="1"/>
</dbReference>
<dbReference type="InterPro" id="IPR029028">
    <property type="entry name" value="Alpha/beta_knot_MTases"/>
</dbReference>
<dbReference type="AlphaFoldDB" id="A0A4Y7WL71"/>
<dbReference type="SMART" id="SM00967">
    <property type="entry name" value="SpoU_sub_bind"/>
    <property type="match status" value="1"/>
</dbReference>
<evidence type="ECO:0000313" key="6">
    <source>
        <dbReference type="EMBL" id="TES49064.1"/>
    </source>
</evidence>
<feature type="compositionally biased region" description="Basic and acidic residues" evidence="4">
    <location>
        <begin position="1"/>
        <end position="14"/>
    </location>
</feature>
<dbReference type="EMBL" id="SNUX01000002">
    <property type="protein sequence ID" value="TES49064.1"/>
    <property type="molecule type" value="Genomic_DNA"/>
</dbReference>
<dbReference type="GO" id="GO:0006396">
    <property type="term" value="P:RNA processing"/>
    <property type="evidence" value="ECO:0007669"/>
    <property type="project" value="InterPro"/>
</dbReference>